<evidence type="ECO:0000256" key="4">
    <source>
        <dbReference type="ARBA" id="ARBA00023163"/>
    </source>
</evidence>
<dbReference type="RefSeq" id="WP_353896370.1">
    <property type="nucleotide sequence ID" value="NZ_JBEVCJ010000013.1"/>
</dbReference>
<protein>
    <submittedName>
        <fullName evidence="5">BlaI/MecI/CopY family transcriptional regulator</fullName>
    </submittedName>
</protein>
<keyword evidence="4" id="KW-0804">Transcription</keyword>
<reference evidence="5 6" key="1">
    <citation type="submission" date="2024-06" db="EMBL/GenBank/DDBJ databases">
        <authorList>
            <person name="Li F."/>
        </authorList>
    </citation>
    <scope>NUCLEOTIDE SEQUENCE [LARGE SCALE GENOMIC DNA]</scope>
    <source>
        <strain evidence="5 6">GXAS 311</strain>
    </source>
</reference>
<evidence type="ECO:0000313" key="5">
    <source>
        <dbReference type="EMBL" id="MET1255785.1"/>
    </source>
</evidence>
<keyword evidence="6" id="KW-1185">Reference proteome</keyword>
<evidence type="ECO:0000256" key="2">
    <source>
        <dbReference type="ARBA" id="ARBA00023015"/>
    </source>
</evidence>
<name>A0ABV2BV38_9GAMM</name>
<keyword evidence="2" id="KW-0805">Transcription regulation</keyword>
<dbReference type="PIRSF" id="PIRSF019455">
    <property type="entry name" value="CopR_AtkY"/>
    <property type="match status" value="1"/>
</dbReference>
<dbReference type="Gene3D" id="1.10.4040.10">
    <property type="entry name" value="Penicillinase repressor domain"/>
    <property type="match status" value="1"/>
</dbReference>
<dbReference type="SUPFAM" id="SSF46785">
    <property type="entry name" value="Winged helix' DNA-binding domain"/>
    <property type="match status" value="1"/>
</dbReference>
<dbReference type="Pfam" id="PF03965">
    <property type="entry name" value="Penicillinase_R"/>
    <property type="match status" value="1"/>
</dbReference>
<accession>A0ABV2BV38</accession>
<evidence type="ECO:0000256" key="1">
    <source>
        <dbReference type="ARBA" id="ARBA00011046"/>
    </source>
</evidence>
<dbReference type="EMBL" id="JBEVCJ010000013">
    <property type="protein sequence ID" value="MET1255785.1"/>
    <property type="molecule type" value="Genomic_DNA"/>
</dbReference>
<comment type="caution">
    <text evidence="5">The sequence shown here is derived from an EMBL/GenBank/DDBJ whole genome shotgun (WGS) entry which is preliminary data.</text>
</comment>
<sequence length="121" mass="13864">MNKISDSEKVIMDILWQSSPLTALEIIDKIDAELNWQDKTIKTLINRLLKKEAIGFKKQGRIYHYFPVLQQDAYIQSATTGFLQRVFGGSVTNLVAAFAKHEQLSDKDIQELKALLKKLEK</sequence>
<dbReference type="InterPro" id="IPR005650">
    <property type="entry name" value="BlaI_family"/>
</dbReference>
<comment type="similarity">
    <text evidence="1">Belongs to the BlaI transcriptional regulatory family.</text>
</comment>
<dbReference type="Gene3D" id="1.10.10.10">
    <property type="entry name" value="Winged helix-like DNA-binding domain superfamily/Winged helix DNA-binding domain"/>
    <property type="match status" value="1"/>
</dbReference>
<dbReference type="InterPro" id="IPR036388">
    <property type="entry name" value="WH-like_DNA-bd_sf"/>
</dbReference>
<evidence type="ECO:0000313" key="6">
    <source>
        <dbReference type="Proteomes" id="UP001548189"/>
    </source>
</evidence>
<evidence type="ECO:0000256" key="3">
    <source>
        <dbReference type="ARBA" id="ARBA00023125"/>
    </source>
</evidence>
<dbReference type="InterPro" id="IPR036390">
    <property type="entry name" value="WH_DNA-bd_sf"/>
</dbReference>
<keyword evidence="3" id="KW-0238">DNA-binding</keyword>
<proteinExistence type="inferred from homology"/>
<dbReference type="Proteomes" id="UP001548189">
    <property type="component" value="Unassembled WGS sequence"/>
</dbReference>
<organism evidence="5 6">
    <name type="scientific">Aliikangiella maris</name>
    <dbReference type="NCBI Taxonomy" id="3162458"/>
    <lineage>
        <taxon>Bacteria</taxon>
        <taxon>Pseudomonadati</taxon>
        <taxon>Pseudomonadota</taxon>
        <taxon>Gammaproteobacteria</taxon>
        <taxon>Oceanospirillales</taxon>
        <taxon>Pleioneaceae</taxon>
        <taxon>Aliikangiella</taxon>
    </lineage>
</organism>
<gene>
    <name evidence="5" type="ORF">ABVT43_11665</name>
</gene>